<gene>
    <name evidence="2" type="ORF">PUN28_004749</name>
</gene>
<accession>A0AAW2GF53</accession>
<protein>
    <submittedName>
        <fullName evidence="2">Uncharacterized protein</fullName>
    </submittedName>
</protein>
<sequence>MREKESERERKKGGEEKLRHAQTDLYLQNNEYRGAPRVACMKSDAHASRFSVEQIFRLFNTINDPHTRSQQIPDSPLREALYIVQAHYIISRVL</sequence>
<name>A0AAW2GF53_9HYME</name>
<dbReference type="AlphaFoldDB" id="A0AAW2GF53"/>
<evidence type="ECO:0000256" key="1">
    <source>
        <dbReference type="SAM" id="MobiDB-lite"/>
    </source>
</evidence>
<evidence type="ECO:0000313" key="2">
    <source>
        <dbReference type="EMBL" id="KAL0125891.1"/>
    </source>
</evidence>
<reference evidence="2 3" key="1">
    <citation type="submission" date="2023-03" db="EMBL/GenBank/DDBJ databases">
        <title>High recombination rates correlate with genetic variation in Cardiocondyla obscurior ants.</title>
        <authorList>
            <person name="Errbii M."/>
        </authorList>
    </citation>
    <scope>NUCLEOTIDE SEQUENCE [LARGE SCALE GENOMIC DNA]</scope>
    <source>
        <strain evidence="2">Alpha-2009</strain>
        <tissue evidence="2">Whole body</tissue>
    </source>
</reference>
<dbReference type="EMBL" id="JADYXP020000004">
    <property type="protein sequence ID" value="KAL0125891.1"/>
    <property type="molecule type" value="Genomic_DNA"/>
</dbReference>
<feature type="region of interest" description="Disordered" evidence="1">
    <location>
        <begin position="1"/>
        <end position="21"/>
    </location>
</feature>
<comment type="caution">
    <text evidence="2">The sequence shown here is derived from an EMBL/GenBank/DDBJ whole genome shotgun (WGS) entry which is preliminary data.</text>
</comment>
<proteinExistence type="predicted"/>
<organism evidence="2 3">
    <name type="scientific">Cardiocondyla obscurior</name>
    <dbReference type="NCBI Taxonomy" id="286306"/>
    <lineage>
        <taxon>Eukaryota</taxon>
        <taxon>Metazoa</taxon>
        <taxon>Ecdysozoa</taxon>
        <taxon>Arthropoda</taxon>
        <taxon>Hexapoda</taxon>
        <taxon>Insecta</taxon>
        <taxon>Pterygota</taxon>
        <taxon>Neoptera</taxon>
        <taxon>Endopterygota</taxon>
        <taxon>Hymenoptera</taxon>
        <taxon>Apocrita</taxon>
        <taxon>Aculeata</taxon>
        <taxon>Formicoidea</taxon>
        <taxon>Formicidae</taxon>
        <taxon>Myrmicinae</taxon>
        <taxon>Cardiocondyla</taxon>
    </lineage>
</organism>
<keyword evidence="3" id="KW-1185">Reference proteome</keyword>
<evidence type="ECO:0000313" key="3">
    <source>
        <dbReference type="Proteomes" id="UP001430953"/>
    </source>
</evidence>
<dbReference type="Proteomes" id="UP001430953">
    <property type="component" value="Unassembled WGS sequence"/>
</dbReference>